<organism evidence="1 2">
    <name type="scientific">Aerococcus kribbianus</name>
    <dbReference type="NCBI Taxonomy" id="2999064"/>
    <lineage>
        <taxon>Bacteria</taxon>
        <taxon>Bacillati</taxon>
        <taxon>Bacillota</taxon>
        <taxon>Bacilli</taxon>
        <taxon>Lactobacillales</taxon>
        <taxon>Aerococcaceae</taxon>
        <taxon>Aerococcus</taxon>
    </lineage>
</organism>
<dbReference type="RefSeq" id="WP_268752792.1">
    <property type="nucleotide sequence ID" value="NZ_JAPRFR010000006.1"/>
</dbReference>
<evidence type="ECO:0000313" key="2">
    <source>
        <dbReference type="Proteomes" id="UP001146670"/>
    </source>
</evidence>
<dbReference type="AlphaFoldDB" id="A0A9X3FTP0"/>
<gene>
    <name evidence="1" type="ORF">OW157_07595</name>
</gene>
<accession>A0A9X3FTP0</accession>
<dbReference type="Proteomes" id="UP001146670">
    <property type="component" value="Unassembled WGS sequence"/>
</dbReference>
<name>A0A9X3FTP0_9LACT</name>
<dbReference type="EMBL" id="JAPRFR010000006">
    <property type="protein sequence ID" value="MCZ0726415.1"/>
    <property type="molecule type" value="Genomic_DNA"/>
</dbReference>
<protein>
    <submittedName>
        <fullName evidence="1">Uncharacterized protein</fullName>
    </submittedName>
</protein>
<keyword evidence="2" id="KW-1185">Reference proteome</keyword>
<sequence length="65" mass="7850">MAKDFEDYLTKEEGKMFYFAFLDGKTLVGKLEKVKRYNFVVKRKDKAIHIFKSSLKYMYEVPEKE</sequence>
<reference evidence="1" key="1">
    <citation type="submission" date="2022-12" db="EMBL/GenBank/DDBJ databases">
        <title>Description and comparative metabolic analysis of Aerococcus sp. nov., isolated from the feces of a pig.</title>
        <authorList>
            <person name="Chang Y.-H."/>
        </authorList>
    </citation>
    <scope>NUCLEOTIDE SEQUENCE</scope>
    <source>
        <strain evidence="1">YH-aer222</strain>
    </source>
</reference>
<proteinExistence type="predicted"/>
<comment type="caution">
    <text evidence="1">The sequence shown here is derived from an EMBL/GenBank/DDBJ whole genome shotgun (WGS) entry which is preliminary data.</text>
</comment>
<dbReference type="Gene3D" id="2.30.30.100">
    <property type="match status" value="1"/>
</dbReference>
<evidence type="ECO:0000313" key="1">
    <source>
        <dbReference type="EMBL" id="MCZ0726415.1"/>
    </source>
</evidence>